<accession>A0C199</accession>
<protein>
    <submittedName>
        <fullName evidence="1">Uncharacterized protein</fullName>
    </submittedName>
</protein>
<evidence type="ECO:0000313" key="2">
    <source>
        <dbReference type="Proteomes" id="UP000000600"/>
    </source>
</evidence>
<organism evidence="1 2">
    <name type="scientific">Paramecium tetraurelia</name>
    <dbReference type="NCBI Taxonomy" id="5888"/>
    <lineage>
        <taxon>Eukaryota</taxon>
        <taxon>Sar</taxon>
        <taxon>Alveolata</taxon>
        <taxon>Ciliophora</taxon>
        <taxon>Intramacronucleata</taxon>
        <taxon>Oligohymenophorea</taxon>
        <taxon>Peniculida</taxon>
        <taxon>Parameciidae</taxon>
        <taxon>Paramecium</taxon>
    </lineage>
</organism>
<dbReference type="RefSeq" id="XP_001431964.1">
    <property type="nucleotide sequence ID" value="XM_001431927.1"/>
</dbReference>
<dbReference type="KEGG" id="ptm:GSPATT00034042001"/>
<evidence type="ECO:0000313" key="1">
    <source>
        <dbReference type="EMBL" id="CAK64566.1"/>
    </source>
</evidence>
<dbReference type="Proteomes" id="UP000000600">
    <property type="component" value="Unassembled WGS sequence"/>
</dbReference>
<gene>
    <name evidence="1" type="ORF">GSPATT00034042001</name>
</gene>
<sequence>MKITNIAFDFFQEKSDSENEFKKVFNQIMEKYKEHITTIFNSKIQTLQNLFSKLILTKTNNFLEPTAGPILPDSNRVHKKQQAKDDIILIRKFQNDKLITEIKENKLLKNLEKQLNQKRRINNYEEGDHKPELQMSQIRNMYLSYDTGKLTLTFVNLNIEEMSNCLAWAILKHIHFSKRNNYSMMKNSSIPFSMDFRFRGICTNQQDTSQNPIKEPSQLHLYSEQQQQQMGLFQSQQIQQLDKTNLTNKWNKTFFQISEKTLSKDENEFDIKRQEIKEISKESFPHQLQFENDDYLQNEQDCDICSEEEIDDQTQITMNNKMRTNPLVLLNLNI</sequence>
<proteinExistence type="predicted"/>
<dbReference type="AlphaFoldDB" id="A0C199"/>
<dbReference type="HOGENOM" id="CLU_832759_0_0_1"/>
<name>A0C199_PARTE</name>
<dbReference type="InParanoid" id="A0C199"/>
<dbReference type="GeneID" id="5017748"/>
<dbReference type="eggNOG" id="ENOG502SZ5N">
    <property type="taxonomic scope" value="Eukaryota"/>
</dbReference>
<dbReference type="EMBL" id="CT868032">
    <property type="protein sequence ID" value="CAK64566.1"/>
    <property type="molecule type" value="Genomic_DNA"/>
</dbReference>
<reference evidence="1 2" key="1">
    <citation type="journal article" date="2006" name="Nature">
        <title>Global trends of whole-genome duplications revealed by the ciliate Paramecium tetraurelia.</title>
        <authorList>
            <consortium name="Genoscope"/>
            <person name="Aury J.-M."/>
            <person name="Jaillon O."/>
            <person name="Duret L."/>
            <person name="Noel B."/>
            <person name="Jubin C."/>
            <person name="Porcel B.M."/>
            <person name="Segurens B."/>
            <person name="Daubin V."/>
            <person name="Anthouard V."/>
            <person name="Aiach N."/>
            <person name="Arnaiz O."/>
            <person name="Billaut A."/>
            <person name="Beisson J."/>
            <person name="Blanc I."/>
            <person name="Bouhouche K."/>
            <person name="Camara F."/>
            <person name="Duharcourt S."/>
            <person name="Guigo R."/>
            <person name="Gogendeau D."/>
            <person name="Katinka M."/>
            <person name="Keller A.-M."/>
            <person name="Kissmehl R."/>
            <person name="Klotz C."/>
            <person name="Koll F."/>
            <person name="Le Moue A."/>
            <person name="Lepere C."/>
            <person name="Malinsky S."/>
            <person name="Nowacki M."/>
            <person name="Nowak J.K."/>
            <person name="Plattner H."/>
            <person name="Poulain J."/>
            <person name="Ruiz F."/>
            <person name="Serrano V."/>
            <person name="Zagulski M."/>
            <person name="Dessen P."/>
            <person name="Betermier M."/>
            <person name="Weissenbach J."/>
            <person name="Scarpelli C."/>
            <person name="Schachter V."/>
            <person name="Sperling L."/>
            <person name="Meyer E."/>
            <person name="Cohen J."/>
            <person name="Wincker P."/>
        </authorList>
    </citation>
    <scope>NUCLEOTIDE SEQUENCE [LARGE SCALE GENOMIC DNA]</scope>
    <source>
        <strain evidence="1 2">Stock d4-2</strain>
    </source>
</reference>
<keyword evidence="2" id="KW-1185">Reference proteome</keyword>